<reference evidence="2" key="1">
    <citation type="submission" date="2017-07" db="EMBL/GenBank/DDBJ databases">
        <authorList>
            <person name="Mikheyev A."/>
            <person name="Grau M."/>
        </authorList>
    </citation>
    <scope>NUCLEOTIDE SEQUENCE</scope>
    <source>
        <tissue evidence="2">Venom_gland</tissue>
    </source>
</reference>
<name>A0A2D4KZY9_9SAUR</name>
<dbReference type="AlphaFoldDB" id="A0A2D4KZY9"/>
<organism evidence="2">
    <name type="scientific">Micrurus paraensis</name>
    <dbReference type="NCBI Taxonomy" id="1970185"/>
    <lineage>
        <taxon>Eukaryota</taxon>
        <taxon>Metazoa</taxon>
        <taxon>Chordata</taxon>
        <taxon>Craniata</taxon>
        <taxon>Vertebrata</taxon>
        <taxon>Euteleostomi</taxon>
        <taxon>Lepidosauria</taxon>
        <taxon>Squamata</taxon>
        <taxon>Bifurcata</taxon>
        <taxon>Unidentata</taxon>
        <taxon>Episquamata</taxon>
        <taxon>Toxicofera</taxon>
        <taxon>Serpentes</taxon>
        <taxon>Colubroidea</taxon>
        <taxon>Elapidae</taxon>
        <taxon>Elapinae</taxon>
        <taxon>Micrurus</taxon>
    </lineage>
</organism>
<sequence length="114" mass="13577">MHTILKESVRNCIKRSITNLFNRNREELWNQLEDIIKDECRIASRRTSGTSLIAIQRNYGINLKMLLKMNVEKNDFKNEESKTDVRTNHRIPKKTSQSQQKQKSQMQRFLHLSC</sequence>
<reference evidence="2" key="2">
    <citation type="submission" date="2017-11" db="EMBL/GenBank/DDBJ databases">
        <title>Coralsnake Venomics: Analyses of Venom Gland Transcriptomes and Proteomes of Six Brazilian Taxa.</title>
        <authorList>
            <person name="Aird S.D."/>
            <person name="Jorge da Silva N."/>
            <person name="Qiu L."/>
            <person name="Villar-Briones A."/>
            <person name="Aparecida-Saddi V."/>
            <person name="Campos-Telles M.P."/>
            <person name="Grau M."/>
            <person name="Mikheyev A.S."/>
        </authorList>
    </citation>
    <scope>NUCLEOTIDE SEQUENCE</scope>
    <source>
        <tissue evidence="2">Venom_gland</tissue>
    </source>
</reference>
<evidence type="ECO:0000313" key="2">
    <source>
        <dbReference type="EMBL" id="LAB14255.1"/>
    </source>
</evidence>
<feature type="region of interest" description="Disordered" evidence="1">
    <location>
        <begin position="77"/>
        <end position="114"/>
    </location>
</feature>
<dbReference type="EMBL" id="IACL01098185">
    <property type="protein sequence ID" value="LAB14255.1"/>
    <property type="molecule type" value="Transcribed_RNA"/>
</dbReference>
<feature type="compositionally biased region" description="Low complexity" evidence="1">
    <location>
        <begin position="94"/>
        <end position="107"/>
    </location>
</feature>
<protein>
    <submittedName>
        <fullName evidence="2">Uncharacterized protein</fullName>
    </submittedName>
</protein>
<proteinExistence type="predicted"/>
<feature type="compositionally biased region" description="Basic and acidic residues" evidence="1">
    <location>
        <begin position="77"/>
        <end position="87"/>
    </location>
</feature>
<accession>A0A2D4KZY9</accession>
<evidence type="ECO:0000256" key="1">
    <source>
        <dbReference type="SAM" id="MobiDB-lite"/>
    </source>
</evidence>